<gene>
    <name evidence="2" type="ORF">FHW18_004905</name>
</gene>
<feature type="region of interest" description="Disordered" evidence="1">
    <location>
        <begin position="90"/>
        <end position="110"/>
    </location>
</feature>
<dbReference type="AlphaFoldDB" id="A0A7Y9J053"/>
<proteinExistence type="predicted"/>
<evidence type="ECO:0000313" key="3">
    <source>
        <dbReference type="Proteomes" id="UP000542125"/>
    </source>
</evidence>
<sequence length="276" mass="29044">MQEPPRRTGFGGPKLIRLLARLTDADVPASPLSPPDKLGGWLAWTDAIALSGALSGAPVAATPVLPAAYSAEERECARVKTALENAITGKSAASARAQAGPRGQRRAPAQPEVQAAELVQYATHRQRYSTLQQTMETNIGGLRRRLRGVLAASSPALNRLAVVDAAMEQALGARERTLLAGIPGLLEPHFDRVRRAGQVAAGPEPDVAPDVALSVANAAAAAEAQGSDPKKAVGKPMFTVGPWLDVFRQDMQSVLLAELEIRLEPIEALLEALRGG</sequence>
<dbReference type="Pfam" id="PF11828">
    <property type="entry name" value="DUF3348"/>
    <property type="match status" value="1"/>
</dbReference>
<dbReference type="EMBL" id="JACBYR010000002">
    <property type="protein sequence ID" value="NYE85598.1"/>
    <property type="molecule type" value="Genomic_DNA"/>
</dbReference>
<dbReference type="Proteomes" id="UP000542125">
    <property type="component" value="Unassembled WGS sequence"/>
</dbReference>
<evidence type="ECO:0008006" key="4">
    <source>
        <dbReference type="Google" id="ProtNLM"/>
    </source>
</evidence>
<protein>
    <recommendedName>
        <fullName evidence="4">DUF3348 domain-containing protein</fullName>
    </recommendedName>
</protein>
<comment type="caution">
    <text evidence="2">The sequence shown here is derived from an EMBL/GenBank/DDBJ whole genome shotgun (WGS) entry which is preliminary data.</text>
</comment>
<dbReference type="InterPro" id="IPR021783">
    <property type="entry name" value="DUF3348"/>
</dbReference>
<evidence type="ECO:0000313" key="2">
    <source>
        <dbReference type="EMBL" id="NYE85598.1"/>
    </source>
</evidence>
<keyword evidence="3" id="KW-1185">Reference proteome</keyword>
<organism evidence="2 3">
    <name type="scientific">Pigmentiphaga litoralis</name>
    <dbReference type="NCBI Taxonomy" id="516702"/>
    <lineage>
        <taxon>Bacteria</taxon>
        <taxon>Pseudomonadati</taxon>
        <taxon>Pseudomonadota</taxon>
        <taxon>Betaproteobacteria</taxon>
        <taxon>Burkholderiales</taxon>
        <taxon>Alcaligenaceae</taxon>
        <taxon>Pigmentiphaga</taxon>
    </lineage>
</organism>
<reference evidence="2 3" key="1">
    <citation type="submission" date="2020-07" db="EMBL/GenBank/DDBJ databases">
        <title>Genomic Encyclopedia of Type Strains, Phase IV (KMG-V): Genome sequencing to study the core and pangenomes of soil and plant-associated prokaryotes.</title>
        <authorList>
            <person name="Whitman W."/>
        </authorList>
    </citation>
    <scope>NUCLEOTIDE SEQUENCE [LARGE SCALE GENOMIC DNA]</scope>
    <source>
        <strain evidence="2 3">SAS40</strain>
    </source>
</reference>
<evidence type="ECO:0000256" key="1">
    <source>
        <dbReference type="SAM" id="MobiDB-lite"/>
    </source>
</evidence>
<feature type="compositionally biased region" description="Low complexity" evidence="1">
    <location>
        <begin position="91"/>
        <end position="110"/>
    </location>
</feature>
<accession>A0A7Y9J053</accession>
<name>A0A7Y9J053_9BURK</name>